<proteinExistence type="predicted"/>
<sequence length="61" mass="6789">MIAEFTLNDGNPISINMEQVDYFQPCDDGTLVVFSDGQKVELQESYDAVSEVMNPERQAGC</sequence>
<organism evidence="1 2">
    <name type="scientific">Sphingobium agri</name>
    <dbReference type="NCBI Taxonomy" id="2933566"/>
    <lineage>
        <taxon>Bacteria</taxon>
        <taxon>Pseudomonadati</taxon>
        <taxon>Pseudomonadota</taxon>
        <taxon>Alphaproteobacteria</taxon>
        <taxon>Sphingomonadales</taxon>
        <taxon>Sphingomonadaceae</taxon>
        <taxon>Sphingobium</taxon>
    </lineage>
</organism>
<keyword evidence="2" id="KW-1185">Reference proteome</keyword>
<dbReference type="RefSeq" id="WP_247231051.1">
    <property type="nucleotide sequence ID" value="NZ_JALKHS010000006.1"/>
</dbReference>
<evidence type="ECO:0000313" key="2">
    <source>
        <dbReference type="Proteomes" id="UP001203512"/>
    </source>
</evidence>
<comment type="caution">
    <text evidence="1">The sequence shown here is derived from an EMBL/GenBank/DDBJ whole genome shotgun (WGS) entry which is preliminary data.</text>
</comment>
<gene>
    <name evidence="1" type="ORF">MU848_07540</name>
</gene>
<evidence type="ECO:0000313" key="1">
    <source>
        <dbReference type="EMBL" id="MCK0531434.1"/>
    </source>
</evidence>
<protein>
    <submittedName>
        <fullName evidence="1">Uncharacterized protein</fullName>
    </submittedName>
</protein>
<reference evidence="1 2" key="1">
    <citation type="submission" date="2022-04" db="EMBL/GenBank/DDBJ databases">
        <authorList>
            <person name="Huq M.A."/>
        </authorList>
    </citation>
    <scope>NUCLEOTIDE SEQUENCE [LARGE SCALE GENOMIC DNA]</scope>
    <source>
        <strain evidence="1 2">MAH-33</strain>
    </source>
</reference>
<dbReference type="EMBL" id="JALKHS010000006">
    <property type="protein sequence ID" value="MCK0531434.1"/>
    <property type="molecule type" value="Genomic_DNA"/>
</dbReference>
<accession>A0ABT0DWL1</accession>
<dbReference type="Proteomes" id="UP001203512">
    <property type="component" value="Unassembled WGS sequence"/>
</dbReference>
<name>A0ABT0DWL1_9SPHN</name>